<dbReference type="OrthoDB" id="3694495at2759"/>
<protein>
    <submittedName>
        <fullName evidence="2">Uncharacterized protein</fullName>
    </submittedName>
</protein>
<proteinExistence type="predicted"/>
<evidence type="ECO:0000256" key="1">
    <source>
        <dbReference type="SAM" id="MobiDB-lite"/>
    </source>
</evidence>
<feature type="region of interest" description="Disordered" evidence="1">
    <location>
        <begin position="1"/>
        <end position="27"/>
    </location>
</feature>
<evidence type="ECO:0000313" key="2">
    <source>
        <dbReference type="EMBL" id="EOA84069.1"/>
    </source>
</evidence>
<gene>
    <name evidence="2" type="ORF">SETTUDRAFT_33074</name>
</gene>
<feature type="region of interest" description="Disordered" evidence="1">
    <location>
        <begin position="175"/>
        <end position="214"/>
    </location>
</feature>
<feature type="compositionally biased region" description="Polar residues" evidence="1">
    <location>
        <begin position="237"/>
        <end position="256"/>
    </location>
</feature>
<name>R0K3B5_EXST2</name>
<dbReference type="RefSeq" id="XP_008028101.1">
    <property type="nucleotide sequence ID" value="XM_008029910.1"/>
</dbReference>
<dbReference type="GeneID" id="19403729"/>
<sequence length="485" mass="53556">MNPFLSQHPSDPPALGNANGTFSHLAPGAPQHQFYVVQQQPQPQVQMSPAPRIGHAYMHIPAMQVQPRRVQNMPHQRAAAQQAQMVSHPIQNAAPMPMPNTGRPLIIDRYGRHWTLEQYNDFLRCKQMQASMRPEIRQQMQEISPPMTMNPQASVVSNRSGLQLAHQEFAALPARQLTTRQTSASTNVGPRKQLQSPAAVLQPQQSFITDQHGRQWTREQLNEISRHREAQKRLATPSKSSDATLTPASVKPSTQPLAHKQSVKKPQKPQKQSRQQPAAPQRIPKTQPPPQPTAPQSVPKLQPPPLEPHPTTHTAIEGRDPKYETHRLHLSALRSGITMSDIEKGTRIRDAMSNYVSAHTTTSSETTLQITAPSSTKPLYTAHNSNNTMDSAHAAALGLPLNFNMRPVLDKVRHKRYDGYPTFSGTNGPCVDEAAVKHICTVDPDGSLRAPEDTTLSETRARLLWELMNCTAAASGSASDSAGEK</sequence>
<keyword evidence="3" id="KW-1185">Reference proteome</keyword>
<dbReference type="EMBL" id="KB908814">
    <property type="protein sequence ID" value="EOA84069.1"/>
    <property type="molecule type" value="Genomic_DNA"/>
</dbReference>
<dbReference type="HOGENOM" id="CLU_562796_0_0_1"/>
<reference evidence="2 3" key="1">
    <citation type="journal article" date="2012" name="PLoS Pathog.">
        <title>Diverse lifestyles and strategies of plant pathogenesis encoded in the genomes of eighteen Dothideomycetes fungi.</title>
        <authorList>
            <person name="Ohm R.A."/>
            <person name="Feau N."/>
            <person name="Henrissat B."/>
            <person name="Schoch C.L."/>
            <person name="Horwitz B.A."/>
            <person name="Barry K.W."/>
            <person name="Condon B.J."/>
            <person name="Copeland A.C."/>
            <person name="Dhillon B."/>
            <person name="Glaser F."/>
            <person name="Hesse C.N."/>
            <person name="Kosti I."/>
            <person name="LaButti K."/>
            <person name="Lindquist E.A."/>
            <person name="Lucas S."/>
            <person name="Salamov A.A."/>
            <person name="Bradshaw R.E."/>
            <person name="Ciuffetti L."/>
            <person name="Hamelin R.C."/>
            <person name="Kema G.H.J."/>
            <person name="Lawrence C."/>
            <person name="Scott J.A."/>
            <person name="Spatafora J.W."/>
            <person name="Turgeon B.G."/>
            <person name="de Wit P.J.G.M."/>
            <person name="Zhong S."/>
            <person name="Goodwin S.B."/>
            <person name="Grigoriev I.V."/>
        </authorList>
    </citation>
    <scope>NUCLEOTIDE SEQUENCE [LARGE SCALE GENOMIC DNA]</scope>
    <source>
        <strain evidence="3">28A</strain>
    </source>
</reference>
<reference evidence="2 3" key="2">
    <citation type="journal article" date="2013" name="PLoS Genet.">
        <title>Comparative genome structure, secondary metabolite, and effector coding capacity across Cochliobolus pathogens.</title>
        <authorList>
            <person name="Condon B.J."/>
            <person name="Leng Y."/>
            <person name="Wu D."/>
            <person name="Bushley K.E."/>
            <person name="Ohm R.A."/>
            <person name="Otillar R."/>
            <person name="Martin J."/>
            <person name="Schackwitz W."/>
            <person name="Grimwood J."/>
            <person name="MohdZainudin N."/>
            <person name="Xue C."/>
            <person name="Wang R."/>
            <person name="Manning V.A."/>
            <person name="Dhillon B."/>
            <person name="Tu Z.J."/>
            <person name="Steffenson B.J."/>
            <person name="Salamov A."/>
            <person name="Sun H."/>
            <person name="Lowry S."/>
            <person name="LaButti K."/>
            <person name="Han J."/>
            <person name="Copeland A."/>
            <person name="Lindquist E."/>
            <person name="Barry K."/>
            <person name="Schmutz J."/>
            <person name="Baker S.E."/>
            <person name="Ciuffetti L.M."/>
            <person name="Grigoriev I.V."/>
            <person name="Zhong S."/>
            <person name="Turgeon B.G."/>
        </authorList>
    </citation>
    <scope>NUCLEOTIDE SEQUENCE [LARGE SCALE GENOMIC DNA]</scope>
    <source>
        <strain evidence="3">28A</strain>
    </source>
</reference>
<dbReference type="AlphaFoldDB" id="R0K3B5"/>
<feature type="compositionally biased region" description="Low complexity" evidence="1">
    <location>
        <begin position="269"/>
        <end position="285"/>
    </location>
</feature>
<feature type="region of interest" description="Disordered" evidence="1">
    <location>
        <begin position="228"/>
        <end position="322"/>
    </location>
</feature>
<dbReference type="Proteomes" id="UP000016935">
    <property type="component" value="Unassembled WGS sequence"/>
</dbReference>
<accession>R0K3B5</accession>
<organism evidence="2 3">
    <name type="scientific">Exserohilum turcicum (strain 28A)</name>
    <name type="common">Northern leaf blight fungus</name>
    <name type="synonym">Setosphaeria turcica</name>
    <dbReference type="NCBI Taxonomy" id="671987"/>
    <lineage>
        <taxon>Eukaryota</taxon>
        <taxon>Fungi</taxon>
        <taxon>Dikarya</taxon>
        <taxon>Ascomycota</taxon>
        <taxon>Pezizomycotina</taxon>
        <taxon>Dothideomycetes</taxon>
        <taxon>Pleosporomycetidae</taxon>
        <taxon>Pleosporales</taxon>
        <taxon>Pleosporineae</taxon>
        <taxon>Pleosporaceae</taxon>
        <taxon>Exserohilum</taxon>
    </lineage>
</organism>
<evidence type="ECO:0000313" key="3">
    <source>
        <dbReference type="Proteomes" id="UP000016935"/>
    </source>
</evidence>
<feature type="compositionally biased region" description="Polar residues" evidence="1">
    <location>
        <begin position="176"/>
        <end position="209"/>
    </location>
</feature>